<dbReference type="SUPFAM" id="SSF56672">
    <property type="entry name" value="DNA/RNA polymerases"/>
    <property type="match status" value="1"/>
</dbReference>
<keyword evidence="1" id="KW-0645">Protease</keyword>
<dbReference type="Pfam" id="PF07727">
    <property type="entry name" value="RVT_2"/>
    <property type="match status" value="1"/>
</dbReference>
<dbReference type="Pfam" id="PF22936">
    <property type="entry name" value="Pol_BBD"/>
    <property type="match status" value="1"/>
</dbReference>
<keyword evidence="6" id="KW-1185">Reference proteome</keyword>
<dbReference type="Proteomes" id="UP001151760">
    <property type="component" value="Unassembled WGS sequence"/>
</dbReference>
<name>A0ABQ4WQ64_9ASTR</name>
<dbReference type="InterPro" id="IPR013103">
    <property type="entry name" value="RVT_2"/>
</dbReference>
<feature type="compositionally biased region" description="Low complexity" evidence="3">
    <location>
        <begin position="104"/>
        <end position="122"/>
    </location>
</feature>
<dbReference type="InterPro" id="IPR001878">
    <property type="entry name" value="Znf_CCHC"/>
</dbReference>
<dbReference type="SUPFAM" id="SSF53098">
    <property type="entry name" value="Ribonuclease H-like"/>
    <property type="match status" value="1"/>
</dbReference>
<dbReference type="InterPro" id="IPR043502">
    <property type="entry name" value="DNA/RNA_pol_sf"/>
</dbReference>
<dbReference type="InterPro" id="IPR036397">
    <property type="entry name" value="RNaseH_sf"/>
</dbReference>
<dbReference type="SMART" id="SM00343">
    <property type="entry name" value="ZnF_C2HC"/>
    <property type="match status" value="2"/>
</dbReference>
<keyword evidence="2" id="KW-0479">Metal-binding</keyword>
<feature type="compositionally biased region" description="Polar residues" evidence="3">
    <location>
        <begin position="556"/>
        <end position="568"/>
    </location>
</feature>
<dbReference type="EMBL" id="BQNB010008841">
    <property type="protein sequence ID" value="GJS55019.1"/>
    <property type="molecule type" value="Genomic_DNA"/>
</dbReference>
<evidence type="ECO:0000256" key="2">
    <source>
        <dbReference type="PROSITE-ProRule" id="PRU00047"/>
    </source>
</evidence>
<dbReference type="PANTHER" id="PTHR11439">
    <property type="entry name" value="GAG-POL-RELATED RETROTRANSPOSON"/>
    <property type="match status" value="1"/>
</dbReference>
<keyword evidence="1" id="KW-0064">Aspartyl protease</keyword>
<dbReference type="InterPro" id="IPR012337">
    <property type="entry name" value="RNaseH-like_sf"/>
</dbReference>
<keyword evidence="2" id="KW-0862">Zinc</keyword>
<dbReference type="PANTHER" id="PTHR11439:SF495">
    <property type="entry name" value="REVERSE TRANSCRIPTASE, RNA-DEPENDENT DNA POLYMERASE-RELATED"/>
    <property type="match status" value="1"/>
</dbReference>
<organism evidence="5 6">
    <name type="scientific">Tanacetum coccineum</name>
    <dbReference type="NCBI Taxonomy" id="301880"/>
    <lineage>
        <taxon>Eukaryota</taxon>
        <taxon>Viridiplantae</taxon>
        <taxon>Streptophyta</taxon>
        <taxon>Embryophyta</taxon>
        <taxon>Tracheophyta</taxon>
        <taxon>Spermatophyta</taxon>
        <taxon>Magnoliopsida</taxon>
        <taxon>eudicotyledons</taxon>
        <taxon>Gunneridae</taxon>
        <taxon>Pentapetalae</taxon>
        <taxon>asterids</taxon>
        <taxon>campanulids</taxon>
        <taxon>Asterales</taxon>
        <taxon>Asteraceae</taxon>
        <taxon>Asteroideae</taxon>
        <taxon>Anthemideae</taxon>
        <taxon>Anthemidinae</taxon>
        <taxon>Tanacetum</taxon>
    </lineage>
</organism>
<accession>A0ABQ4WQ64</accession>
<feature type="compositionally biased region" description="Basic and acidic residues" evidence="3">
    <location>
        <begin position="527"/>
        <end position="549"/>
    </location>
</feature>
<evidence type="ECO:0000256" key="3">
    <source>
        <dbReference type="SAM" id="MobiDB-lite"/>
    </source>
</evidence>
<dbReference type="InterPro" id="IPR054722">
    <property type="entry name" value="PolX-like_BBD"/>
</dbReference>
<sequence>MEAGSLTMVVAAKLPVLNPGEFELWKMRIEQYFLMTDYALWDVILEILGETISQEDMNLKFLRSLPSEWKTHTLIWRNKPDLDTLSMDDLYNNLKIYETKVKGSSSSNQNSQNVAFVSSNNSGSSNQAYGSNSTNTDSMSDVVIYSFFANQSNSPQLNDEDLQQIDADDLEEMDLKWQMAMLTMRARRFLNKTGRKINANGSETIGFNKSKVECYNCHKKGHFARECRAPRENRNREPVRRNVTVETTETKALVAQDGLGYDWSDQAEEGPTNFALMAYTSSGSSSSSSSDSEVSTCSKACLKSYETLKEHYDNLTKDFNKSQLNVGAYKAGLESVEARLDVYKKNEVVFEEDIKILKLDIKLRDNALIELRKKFEKAKKERDDLKLTLEKFGNSSKNLSKLLEIQVSDKFKTGVGFDSQVVDSHVFDSQKNDRYKTIEGYHVVPPPYTGNFMPPKYDLVLADEGEYVFSKSITSIPDVAISEAKTSVSKPKSIGEPLIEDMISDSEDENDTKFKSKQRKPSFTKTEFVKSNEHVKTPRESVKKVENKKQAKYPRKNSQSPRGNQRNWNNLMTLKLGSNFEFKNKACYECGSFNHLIKDYDLYEKKMVEKTVWNNARRENHQNSQRMTHQTNARRENHPKGNFVPKAVLIKSGIKTFNTAGLFNKSITNKNSNLKEKVNTVKENVTTAWPKAVGNPQLELQEKGVIDSGCSRHMTGNKSYLSDYEEIDGGFVAFGGDKGGRITGKGKISTGKLDFEDVYFVKELKFNLFSVSQMCDKKNSVLFTDTECVVLSPDFKLLDENHVLLRVPRKYNMYNVDLKNIVPSGGLTCLFAKAMLDESNLWHRRLGHKNLIDLKVKVIRCDNGTEFKNKVMNQFYDMKGIKRDFSVARTPQQNRVLVIKPHNKTPYVRFLGRKLALRFMRPFGCLDTILNTLDHLGKFDGKSDEWFFIGYSTNSKAYRVFNSRTRIVEENLHVKFSEETHNIVGNGPNWLFDIDALTISMNYKPVVAGNQTDGNACTKEYIDAGQDRKKLVPDQKYILLLLLTSDPLLYKSLKDSLDARFKPSREEEKMDSEHPENEYSEVPNTEEPRINQEHDANVNITNNINTVSPTVNVVGIENNVVNKNIVYGCIDDPNMPNLEEIVYFDDDEEVGAEADMNNLATTMPISLIPTTGVHKDHPLEQIIGDIQSVPQTRRMTKNVTKHVEPKKKVWTLVELPYGKRAIGTKWVYRNKKDDRGIVVRNKVRLVAQGYTQEEGIDYDEVFALVARIEAIRLFLAYASFINFIVYQMDVKSAFLYGTIEEEVYVFQPSGFEDPEFPNKVYKVEKALYGVHQAPRAWYKTLSTYLLENRFRRRTIDKTLFIKKDKDDAQEILDEFYGGAHFLLRVAASTPMETNKALLKDEEAANVDVHLYRLMIGSLMYLTASRPDIMFVVCACARDSSFDFEAFFDSDYAGASLDRKSTTEGCQFLGRRLISWQYKKQTIVANSTTKAEYVAATNYCRQIVIKEWEDIMERPATIVSSLEAEHDNEAQISFEAASKQSNDPTLSRVNTLGSGEDSMKLKELMEFHTKLSVRAPDL</sequence>
<proteinExistence type="predicted"/>
<feature type="compositionally biased region" description="Polar residues" evidence="3">
    <location>
        <begin position="622"/>
        <end position="631"/>
    </location>
</feature>
<feature type="region of interest" description="Disordered" evidence="3">
    <location>
        <begin position="102"/>
        <end position="133"/>
    </location>
</feature>
<evidence type="ECO:0000313" key="5">
    <source>
        <dbReference type="EMBL" id="GJS55019.1"/>
    </source>
</evidence>
<evidence type="ECO:0000313" key="6">
    <source>
        <dbReference type="Proteomes" id="UP001151760"/>
    </source>
</evidence>
<dbReference type="Gene3D" id="3.30.420.10">
    <property type="entry name" value="Ribonuclease H-like superfamily/Ribonuclease H"/>
    <property type="match status" value="1"/>
</dbReference>
<dbReference type="Gene3D" id="4.10.60.10">
    <property type="entry name" value="Zinc finger, CCHC-type"/>
    <property type="match status" value="1"/>
</dbReference>
<dbReference type="CDD" id="cd09272">
    <property type="entry name" value="RNase_HI_RT_Ty1"/>
    <property type="match status" value="1"/>
</dbReference>
<feature type="compositionally biased region" description="Basic and acidic residues" evidence="3">
    <location>
        <begin position="1062"/>
        <end position="1077"/>
    </location>
</feature>
<dbReference type="PROSITE" id="PS50158">
    <property type="entry name" value="ZF_CCHC"/>
    <property type="match status" value="1"/>
</dbReference>
<feature type="region of interest" description="Disordered" evidence="3">
    <location>
        <begin position="621"/>
        <end position="640"/>
    </location>
</feature>
<feature type="compositionally biased region" description="Polar residues" evidence="3">
    <location>
        <begin position="123"/>
        <end position="133"/>
    </location>
</feature>
<evidence type="ECO:0000256" key="1">
    <source>
        <dbReference type="ARBA" id="ARBA00022750"/>
    </source>
</evidence>
<feature type="region of interest" description="Disordered" evidence="3">
    <location>
        <begin position="1062"/>
        <end position="1084"/>
    </location>
</feature>
<dbReference type="Pfam" id="PF25597">
    <property type="entry name" value="SH3_retrovirus"/>
    <property type="match status" value="1"/>
</dbReference>
<dbReference type="Pfam" id="PF00098">
    <property type="entry name" value="zf-CCHC"/>
    <property type="match status" value="1"/>
</dbReference>
<dbReference type="InterPro" id="IPR036875">
    <property type="entry name" value="Znf_CCHC_sf"/>
</dbReference>
<reference evidence="5" key="1">
    <citation type="journal article" date="2022" name="Int. J. Mol. Sci.">
        <title>Draft Genome of Tanacetum Coccineum: Genomic Comparison of Closely Related Tanacetum-Family Plants.</title>
        <authorList>
            <person name="Yamashiro T."/>
            <person name="Shiraishi A."/>
            <person name="Nakayama K."/>
            <person name="Satake H."/>
        </authorList>
    </citation>
    <scope>NUCLEOTIDE SEQUENCE</scope>
</reference>
<evidence type="ECO:0000259" key="4">
    <source>
        <dbReference type="PROSITE" id="PS50158"/>
    </source>
</evidence>
<feature type="domain" description="CCHC-type" evidence="4">
    <location>
        <begin position="214"/>
        <end position="228"/>
    </location>
</feature>
<feature type="region of interest" description="Disordered" evidence="3">
    <location>
        <begin position="484"/>
        <end position="568"/>
    </location>
</feature>
<comment type="caution">
    <text evidence="5">The sequence shown here is derived from an EMBL/GenBank/DDBJ whole genome shotgun (WGS) entry which is preliminary data.</text>
</comment>
<reference evidence="5" key="2">
    <citation type="submission" date="2022-01" db="EMBL/GenBank/DDBJ databases">
        <authorList>
            <person name="Yamashiro T."/>
            <person name="Shiraishi A."/>
            <person name="Satake H."/>
            <person name="Nakayama K."/>
        </authorList>
    </citation>
    <scope>NUCLEOTIDE SEQUENCE</scope>
</reference>
<keyword evidence="1" id="KW-0378">Hydrolase</keyword>
<dbReference type="InterPro" id="IPR057670">
    <property type="entry name" value="SH3_retrovirus"/>
</dbReference>
<protein>
    <submittedName>
        <fullName evidence="5">Ribonuclease H-like domain-containing protein</fullName>
    </submittedName>
</protein>
<keyword evidence="2" id="KW-0863">Zinc-finger</keyword>
<feature type="compositionally biased region" description="Acidic residues" evidence="3">
    <location>
        <begin position="498"/>
        <end position="510"/>
    </location>
</feature>
<dbReference type="SUPFAM" id="SSF57756">
    <property type="entry name" value="Retrovirus zinc finger-like domains"/>
    <property type="match status" value="1"/>
</dbReference>
<gene>
    <name evidence="5" type="ORF">Tco_0628381</name>
</gene>